<dbReference type="Proteomes" id="UP000297853">
    <property type="component" value="Unassembled WGS sequence"/>
</dbReference>
<comment type="caution">
    <text evidence="2">The sequence shown here is derived from an EMBL/GenBank/DDBJ whole genome shotgun (WGS) entry which is preliminary data.</text>
</comment>
<accession>A0ABY2J3U3</accession>
<organism evidence="2 3">
    <name type="scientific">Cryobacterium sinapicolor</name>
    <dbReference type="NCBI Taxonomy" id="1259236"/>
    <lineage>
        <taxon>Bacteria</taxon>
        <taxon>Bacillati</taxon>
        <taxon>Actinomycetota</taxon>
        <taxon>Actinomycetes</taxon>
        <taxon>Micrococcales</taxon>
        <taxon>Microbacteriaceae</taxon>
        <taxon>Cryobacterium</taxon>
    </lineage>
</organism>
<evidence type="ECO:0000259" key="1">
    <source>
        <dbReference type="Pfam" id="PF03976"/>
    </source>
</evidence>
<feature type="domain" description="Polyphosphate kinase-2-related" evidence="1">
    <location>
        <begin position="1"/>
        <end position="116"/>
    </location>
</feature>
<proteinExistence type="predicted"/>
<dbReference type="EMBL" id="SOGQ01000046">
    <property type="protein sequence ID" value="TFC99479.1"/>
    <property type="molecule type" value="Genomic_DNA"/>
</dbReference>
<dbReference type="Pfam" id="PF03976">
    <property type="entry name" value="PPK2"/>
    <property type="match status" value="1"/>
</dbReference>
<protein>
    <recommendedName>
        <fullName evidence="1">Polyphosphate kinase-2-related domain-containing protein</fullName>
    </recommendedName>
</protein>
<sequence length="149" mass="17711">MDFCTPDQTEHFLRMTPLVEQAMVDSGIILIKYWPEVGEDEQTRRLENRINDPRKMWKLSPMDLESYGRWYDYARARDAMFAATDTAWAPWYVAHTDDKKRGRLNIIRHLLSQVPSEPFAGIDVKLPERQKRENYREPKLTVRQIPTPF</sequence>
<evidence type="ECO:0000313" key="3">
    <source>
        <dbReference type="Proteomes" id="UP000297853"/>
    </source>
</evidence>
<dbReference type="PANTHER" id="PTHR34383">
    <property type="entry name" value="POLYPHOSPHATE:AMP PHOSPHOTRANSFERASE-RELATED"/>
    <property type="match status" value="1"/>
</dbReference>
<dbReference type="InterPro" id="IPR022488">
    <property type="entry name" value="PPK2-related"/>
</dbReference>
<name>A0ABY2J3U3_9MICO</name>
<dbReference type="InterPro" id="IPR027417">
    <property type="entry name" value="P-loop_NTPase"/>
</dbReference>
<keyword evidence="3" id="KW-1185">Reference proteome</keyword>
<dbReference type="Gene3D" id="3.40.50.300">
    <property type="entry name" value="P-loop containing nucleotide triphosphate hydrolases"/>
    <property type="match status" value="1"/>
</dbReference>
<gene>
    <name evidence="2" type="ORF">E3T28_09060</name>
</gene>
<evidence type="ECO:0000313" key="2">
    <source>
        <dbReference type="EMBL" id="TFC99479.1"/>
    </source>
</evidence>
<dbReference type="SUPFAM" id="SSF52540">
    <property type="entry name" value="P-loop containing nucleoside triphosphate hydrolases"/>
    <property type="match status" value="1"/>
</dbReference>
<reference evidence="2 3" key="1">
    <citation type="submission" date="2019-03" db="EMBL/GenBank/DDBJ databases">
        <title>Genomics of glacier-inhabiting Cryobacterium strains.</title>
        <authorList>
            <person name="Liu Q."/>
            <person name="Xin Y.-H."/>
        </authorList>
    </citation>
    <scope>NUCLEOTIDE SEQUENCE [LARGE SCALE GENOMIC DNA]</scope>
    <source>
        <strain evidence="2 3">TMT1-23-1</strain>
    </source>
</reference>
<dbReference type="PANTHER" id="PTHR34383:SF1">
    <property type="entry name" value="ADP-POLYPHOSPHATE PHOSPHOTRANSFERASE"/>
    <property type="match status" value="1"/>
</dbReference>